<dbReference type="RefSeq" id="WP_316266076.1">
    <property type="nucleotide sequence ID" value="NZ_AP027742.1"/>
</dbReference>
<proteinExistence type="predicted"/>
<protein>
    <recommendedName>
        <fullName evidence="4">Raffinose synthase or seed imbibition protein Sip1</fullName>
    </recommendedName>
</protein>
<accession>A0ABM8I3H9</accession>
<organism evidence="2 3">
    <name type="scientific">Claveliimonas bilis</name>
    <dbReference type="NCBI Taxonomy" id="3028070"/>
    <lineage>
        <taxon>Bacteria</taxon>
        <taxon>Bacillati</taxon>
        <taxon>Bacillota</taxon>
        <taxon>Clostridia</taxon>
        <taxon>Lachnospirales</taxon>
        <taxon>Lachnospiraceae</taxon>
        <taxon>Claveliimonas</taxon>
    </lineage>
</organism>
<dbReference type="InterPro" id="IPR017853">
    <property type="entry name" value="GH"/>
</dbReference>
<dbReference type="Pfam" id="PF05691">
    <property type="entry name" value="Raffinose_syn"/>
    <property type="match status" value="2"/>
</dbReference>
<dbReference type="EMBL" id="AP027742">
    <property type="protein sequence ID" value="BDZ76133.1"/>
    <property type="molecule type" value="Genomic_DNA"/>
</dbReference>
<dbReference type="PANTHER" id="PTHR31268:SF32">
    <property type="entry name" value="GALACTINOL--SUCROSE GALACTOSYLTRANSFERASE 2-RELATED"/>
    <property type="match status" value="1"/>
</dbReference>
<evidence type="ECO:0000256" key="1">
    <source>
        <dbReference type="ARBA" id="ARBA00023277"/>
    </source>
</evidence>
<gene>
    <name evidence="2" type="ORF">Lac1_03160</name>
</gene>
<reference evidence="3" key="1">
    <citation type="journal article" date="2023" name="Int. J. Syst. Evol. Microbiol.">
        <title>Claveliimonas bilis gen. nov., sp. nov., deoxycholic acid-producing bacteria isolated from human faeces, and reclassification of Sellimonas monacensis Zenner et al. 2021 as Claveliimonas monacensis comb. nov.</title>
        <authorList>
            <person name="Hisatomi A."/>
            <person name="Kastawa N.W.E.P.G."/>
            <person name="Song I."/>
            <person name="Ohkuma M."/>
            <person name="Fukiya S."/>
            <person name="Sakamoto M."/>
        </authorList>
    </citation>
    <scope>NUCLEOTIDE SEQUENCE [LARGE SCALE GENOMIC DNA]</scope>
    <source>
        <strain evidence="3">12BBH14</strain>
    </source>
</reference>
<dbReference type="Gene3D" id="3.20.20.70">
    <property type="entry name" value="Aldolase class I"/>
    <property type="match status" value="1"/>
</dbReference>
<dbReference type="InterPro" id="IPR013785">
    <property type="entry name" value="Aldolase_TIM"/>
</dbReference>
<evidence type="ECO:0000313" key="2">
    <source>
        <dbReference type="EMBL" id="BDZ76133.1"/>
    </source>
</evidence>
<keyword evidence="1" id="KW-0119">Carbohydrate metabolism</keyword>
<name>A0ABM8I3H9_9FIRM</name>
<dbReference type="Proteomes" id="UP001305815">
    <property type="component" value="Chromosome"/>
</dbReference>
<dbReference type="SUPFAM" id="SSF51445">
    <property type="entry name" value="(Trans)glycosidases"/>
    <property type="match status" value="1"/>
</dbReference>
<evidence type="ECO:0000313" key="3">
    <source>
        <dbReference type="Proteomes" id="UP001305815"/>
    </source>
</evidence>
<dbReference type="PANTHER" id="PTHR31268">
    <property type="match status" value="1"/>
</dbReference>
<keyword evidence="3" id="KW-1185">Reference proteome</keyword>
<evidence type="ECO:0008006" key="4">
    <source>
        <dbReference type="Google" id="ProtNLM"/>
    </source>
</evidence>
<dbReference type="InterPro" id="IPR008811">
    <property type="entry name" value="Glycosyl_hydrolases_36"/>
</dbReference>
<sequence>MIEIKKAVLKVRRQKTGELELAQEKPVREGEREGWLFEDGKEVTGGFVLGKIPDGQTGWLTFTISNTAVEENANLRMETPVILDLYISEKPEKITVMYLFSDWWTRPAFLNSFAEIPPGTQVAFLKYADHYACLIPGVGESYKTTLAPGGEMLISLEMTAFMGGMSQVDEPVLLYVEDRNIYRAVEKAFACLAASKGIKKREDRRFPEIFRYLGWCTWNAFYQEADEEKIREKAREFKEKRVPVRWILLDDGWLSAKGSRLYDFEPDKKKFPEGFLKMKAEICRPKEISWLGVWHALGGYWGGILPGSILEREEREHLCRTANGRYLPKPQADAAFAFYRSWYKILRKEGVDFLKVDGQSAVKNYFENTAPVCRAAREIQEGLEGAAACFDGAVINCMGMSMEQILARPSSAVSRSSDDFFPDRESGFPEHLLQNAYNTLYQDMLYYCDWDMFWTDHKDSVKHSLLRGISGGPVYISDKIGRTIPEVLKPLIYLDGEILMMDRGARPAADCIFTDPRESKVLKLTNVAAYGEGKKGGGVAVFNFSSQRRCVVFSPSDVWDISHYDQYWVYDYFNQTARICGKDERIEEEIGGDGFAWYEILGAESPGTFLGLKEKYAGFTAVEDVYRSKDRMTALMKEQGKTGILSVKEPEAVYCNGTDVSECVEKKGFFYTVNLEEKSRKAMIEVVWRDQI</sequence>